<dbReference type="FunFam" id="3.20.20.380:FF:000001">
    <property type="entry name" value="Copper homeostasis protein CutC"/>
    <property type="match status" value="1"/>
</dbReference>
<dbReference type="PANTHER" id="PTHR12598">
    <property type="entry name" value="COPPER HOMEOSTASIS PROTEIN CUTC"/>
    <property type="match status" value="1"/>
</dbReference>
<comment type="subcellular location">
    <subcellularLocation>
        <location evidence="2">Cytoplasm</location>
    </subcellularLocation>
</comment>
<evidence type="ECO:0000256" key="2">
    <source>
        <dbReference type="HAMAP-Rule" id="MF_00795"/>
    </source>
</evidence>
<keyword evidence="2" id="KW-0963">Cytoplasm</keyword>
<comment type="caution">
    <text evidence="2">Once thought to be involved in copper homeostasis, experiments in E.coli have shown this is not the case.</text>
</comment>
<proteinExistence type="inferred from homology"/>
<accession>A0A2X0V6U6</accession>
<evidence type="ECO:0000313" key="3">
    <source>
        <dbReference type="EMBL" id="SPT70164.1"/>
    </source>
</evidence>
<gene>
    <name evidence="2 3" type="primary">cutC</name>
    <name evidence="3" type="ORF">NCTC13093_01569</name>
</gene>
<dbReference type="EMBL" id="UAPV01000001">
    <property type="protein sequence ID" value="SPT70164.1"/>
    <property type="molecule type" value="Genomic_DNA"/>
</dbReference>
<dbReference type="Gene3D" id="3.20.20.380">
    <property type="entry name" value="Copper homeostasis (CutC) domain"/>
    <property type="match status" value="1"/>
</dbReference>
<evidence type="ECO:0000256" key="1">
    <source>
        <dbReference type="ARBA" id="ARBA00007768"/>
    </source>
</evidence>
<dbReference type="Pfam" id="PF03932">
    <property type="entry name" value="CutC"/>
    <property type="match status" value="1"/>
</dbReference>
<dbReference type="SUPFAM" id="SSF110395">
    <property type="entry name" value="CutC-like"/>
    <property type="match status" value="1"/>
</dbReference>
<dbReference type="GO" id="GO:0005507">
    <property type="term" value="F:copper ion binding"/>
    <property type="evidence" value="ECO:0007669"/>
    <property type="project" value="TreeGrafter"/>
</dbReference>
<comment type="similarity">
    <text evidence="1 2">Belongs to the CutC family.</text>
</comment>
<dbReference type="AlphaFoldDB" id="A0A2X0V6U6"/>
<reference evidence="3 4" key="1">
    <citation type="submission" date="2018-06" db="EMBL/GenBank/DDBJ databases">
        <authorList>
            <consortium name="Pathogen Informatics"/>
            <person name="Doyle S."/>
        </authorList>
    </citation>
    <scope>NUCLEOTIDE SEQUENCE [LARGE SCALE GENOMIC DNA]</scope>
    <source>
        <strain evidence="3 4">NCTC13093</strain>
    </source>
</reference>
<dbReference type="InterPro" id="IPR036822">
    <property type="entry name" value="CutC-like_dom_sf"/>
</dbReference>
<keyword evidence="4" id="KW-1185">Reference proteome</keyword>
<dbReference type="PANTHER" id="PTHR12598:SF0">
    <property type="entry name" value="COPPER HOMEOSTASIS PROTEIN CUTC HOMOLOG"/>
    <property type="match status" value="1"/>
</dbReference>
<organism evidence="3 4">
    <name type="scientific">Anaerobiospirillum thomasii</name>
    <dbReference type="NCBI Taxonomy" id="179995"/>
    <lineage>
        <taxon>Bacteria</taxon>
        <taxon>Pseudomonadati</taxon>
        <taxon>Pseudomonadota</taxon>
        <taxon>Gammaproteobacteria</taxon>
        <taxon>Aeromonadales</taxon>
        <taxon>Succinivibrionaceae</taxon>
        <taxon>Anaerobiospirillum</taxon>
    </lineage>
</organism>
<sequence>MSYTFEICANGIDSAINAMQAGAARIELCSDLVEGGITPSYGTIKRTVELVSSSLVVHVLIRPRGGDFLYSEDEIAIICDDIATARDLGVDGVVIGALKEDGSLDVKAMERMIKSASDLSVTCHRAFDMCKDAYAAIDVLKDLGVNRVLSSGQKPNALEGAINLKNFAEYAGSSLVFMAGAGINKGNIAFIRNSSGLNEFHLSGKSKVLSAMNFKNEELSMSSSHVVIDEYARDVSSVQIIKDVMGALN</sequence>
<dbReference type="GO" id="GO:0005737">
    <property type="term" value="C:cytoplasm"/>
    <property type="evidence" value="ECO:0007669"/>
    <property type="project" value="UniProtKB-SubCell"/>
</dbReference>
<protein>
    <recommendedName>
        <fullName evidence="2">PF03932 family protein CutC</fullName>
    </recommendedName>
</protein>
<name>A0A2X0V6U6_9GAMM</name>
<dbReference type="Proteomes" id="UP000250086">
    <property type="component" value="Unassembled WGS sequence"/>
</dbReference>
<dbReference type="InterPro" id="IPR005627">
    <property type="entry name" value="CutC-like"/>
</dbReference>
<evidence type="ECO:0000313" key="4">
    <source>
        <dbReference type="Proteomes" id="UP000250086"/>
    </source>
</evidence>
<dbReference type="RefSeq" id="WP_113744268.1">
    <property type="nucleotide sequence ID" value="NZ_UAPV01000001.1"/>
</dbReference>
<dbReference type="HAMAP" id="MF_00795">
    <property type="entry name" value="CutC"/>
    <property type="match status" value="1"/>
</dbReference>